<proteinExistence type="predicted"/>
<dbReference type="RefSeq" id="WP_180091813.1">
    <property type="nucleotide sequence ID" value="NZ_CAXAZJ010000032.1"/>
</dbReference>
<dbReference type="InterPro" id="IPR029057">
    <property type="entry name" value="PRTase-like"/>
</dbReference>
<sequence length="301" mass="34382">MQIQFKSYGDLGRDITKNFEKFSGDWDLVVGVPRSGMVPAYMIALALNINCTDISSWVNNYPLRKGLTRCVRKDLSSPWEAQKVLIVDDSIMTGDSIRNEIDALPDWLAARASTLAIYSGKPIRSDIDIILEFLPHPRAFEWNIFHHNIMSRSCICLEGMMMSEKEFGDDTSTTRFRYLPSRDIDTIVTSQNESSRHEVEALLMANGVSYHNLIMDKKNNNVMTMDSLVKFKTETYVASTAELFVEFNSDQAKIICREAGKPVFCFSDSCIYNPEDQLGARFAKNKIKLLIWKVANMKLRW</sequence>
<protein>
    <recommendedName>
        <fullName evidence="1">Phosphoribosyltransferase domain-containing protein</fullName>
    </recommendedName>
</protein>
<organism evidence="2 3">
    <name type="scientific">Vreelandella sedimenti</name>
    <dbReference type="NCBI Taxonomy" id="2729618"/>
    <lineage>
        <taxon>Bacteria</taxon>
        <taxon>Pseudomonadati</taxon>
        <taxon>Pseudomonadota</taxon>
        <taxon>Gammaproteobacteria</taxon>
        <taxon>Oceanospirillales</taxon>
        <taxon>Halomonadaceae</taxon>
        <taxon>Vreelandella</taxon>
    </lineage>
</organism>
<dbReference type="AlphaFoldDB" id="A0A7Z0N8M0"/>
<dbReference type="SUPFAM" id="SSF53271">
    <property type="entry name" value="PRTase-like"/>
    <property type="match status" value="1"/>
</dbReference>
<dbReference type="InterPro" id="IPR000836">
    <property type="entry name" value="PRTase_dom"/>
</dbReference>
<gene>
    <name evidence="2" type="ORF">HZU72_10890</name>
</gene>
<dbReference type="Gene3D" id="3.40.50.2020">
    <property type="match status" value="1"/>
</dbReference>
<name>A0A7Z0N8M0_9GAMM</name>
<dbReference type="Proteomes" id="UP000520876">
    <property type="component" value="Unassembled WGS sequence"/>
</dbReference>
<dbReference type="Pfam" id="PF00156">
    <property type="entry name" value="Pribosyltran"/>
    <property type="match status" value="1"/>
</dbReference>
<evidence type="ECO:0000313" key="2">
    <source>
        <dbReference type="EMBL" id="NYT72931.1"/>
    </source>
</evidence>
<evidence type="ECO:0000313" key="3">
    <source>
        <dbReference type="Proteomes" id="UP000520876"/>
    </source>
</evidence>
<evidence type="ECO:0000259" key="1">
    <source>
        <dbReference type="Pfam" id="PF00156"/>
    </source>
</evidence>
<comment type="caution">
    <text evidence="2">The sequence shown here is derived from an EMBL/GenBank/DDBJ whole genome shotgun (WGS) entry which is preliminary data.</text>
</comment>
<dbReference type="CDD" id="cd06223">
    <property type="entry name" value="PRTases_typeI"/>
    <property type="match status" value="1"/>
</dbReference>
<reference evidence="2 3" key="1">
    <citation type="submission" date="2020-07" db="EMBL/GenBank/DDBJ databases">
        <title>Halomonas sp. QX-2 draft genome sequence.</title>
        <authorList>
            <person name="Qiu X."/>
        </authorList>
    </citation>
    <scope>NUCLEOTIDE SEQUENCE [LARGE SCALE GENOMIC DNA]</scope>
    <source>
        <strain evidence="2 3">QX-2</strain>
    </source>
</reference>
<feature type="domain" description="Phosphoribosyltransferase" evidence="1">
    <location>
        <begin position="18"/>
        <end position="104"/>
    </location>
</feature>
<keyword evidence="3" id="KW-1185">Reference proteome</keyword>
<accession>A0A7Z0N8M0</accession>
<dbReference type="EMBL" id="JACCGK010000008">
    <property type="protein sequence ID" value="NYT72931.1"/>
    <property type="molecule type" value="Genomic_DNA"/>
</dbReference>